<evidence type="ECO:0000313" key="2">
    <source>
        <dbReference type="Proteomes" id="UP000593567"/>
    </source>
</evidence>
<comment type="caution">
    <text evidence="1">The sequence shown here is derived from an EMBL/GenBank/DDBJ whole genome shotgun (WGS) entry which is preliminary data.</text>
</comment>
<dbReference type="AlphaFoldDB" id="A0A7J7JAV6"/>
<evidence type="ECO:0000313" key="1">
    <source>
        <dbReference type="EMBL" id="KAF6023165.1"/>
    </source>
</evidence>
<keyword evidence="2" id="KW-1185">Reference proteome</keyword>
<dbReference type="Proteomes" id="UP000593567">
    <property type="component" value="Unassembled WGS sequence"/>
</dbReference>
<name>A0A7J7JAV6_BUGNE</name>
<dbReference type="EMBL" id="VXIV02002752">
    <property type="protein sequence ID" value="KAF6023165.1"/>
    <property type="molecule type" value="Genomic_DNA"/>
</dbReference>
<sequence length="72" mass="8354">MVVPIYLATVDNPDEEVLTYALLDSILVKHKGSITPRLTINDLTDAKHLIMQWVQKESFSDEYYRLSQDRNT</sequence>
<reference evidence="1" key="1">
    <citation type="submission" date="2020-06" db="EMBL/GenBank/DDBJ databases">
        <title>Draft genome of Bugula neritina, a colonial animal packing powerful symbionts and potential medicines.</title>
        <authorList>
            <person name="Rayko M."/>
        </authorList>
    </citation>
    <scope>NUCLEOTIDE SEQUENCE [LARGE SCALE GENOMIC DNA]</scope>
    <source>
        <strain evidence="1">Kwan_BN1</strain>
    </source>
</reference>
<organism evidence="1 2">
    <name type="scientific">Bugula neritina</name>
    <name type="common">Brown bryozoan</name>
    <name type="synonym">Sertularia neritina</name>
    <dbReference type="NCBI Taxonomy" id="10212"/>
    <lineage>
        <taxon>Eukaryota</taxon>
        <taxon>Metazoa</taxon>
        <taxon>Spiralia</taxon>
        <taxon>Lophotrochozoa</taxon>
        <taxon>Bryozoa</taxon>
        <taxon>Gymnolaemata</taxon>
        <taxon>Cheilostomatida</taxon>
        <taxon>Flustrina</taxon>
        <taxon>Buguloidea</taxon>
        <taxon>Bugulidae</taxon>
        <taxon>Bugula</taxon>
    </lineage>
</organism>
<protein>
    <submittedName>
        <fullName evidence="1">Uncharacterized protein</fullName>
    </submittedName>
</protein>
<proteinExistence type="predicted"/>
<accession>A0A7J7JAV6</accession>
<gene>
    <name evidence="1" type="ORF">EB796_018527</name>
</gene>